<dbReference type="OrthoDB" id="341421at2759"/>
<keyword evidence="3" id="KW-0949">S-adenosyl-L-methionine</keyword>
<feature type="compositionally biased region" description="Basic and acidic residues" evidence="4">
    <location>
        <begin position="560"/>
        <end position="572"/>
    </location>
</feature>
<proteinExistence type="predicted"/>
<dbReference type="AlphaFoldDB" id="A0A409X1K3"/>
<keyword evidence="1" id="KW-0489">Methyltransferase</keyword>
<feature type="domain" description="SET" evidence="5">
    <location>
        <begin position="23"/>
        <end position="325"/>
    </location>
</feature>
<dbReference type="InterPro" id="IPR036464">
    <property type="entry name" value="Rubisco_LSMT_subst-bd_sf"/>
</dbReference>
<dbReference type="PANTHER" id="PTHR13271:SF34">
    <property type="entry name" value="N-LYSINE METHYLTRANSFERASE SETD6"/>
    <property type="match status" value="1"/>
</dbReference>
<dbReference type="PROSITE" id="PS50280">
    <property type="entry name" value="SET"/>
    <property type="match status" value="1"/>
</dbReference>
<evidence type="ECO:0000256" key="1">
    <source>
        <dbReference type="ARBA" id="ARBA00022603"/>
    </source>
</evidence>
<dbReference type="GO" id="GO:0005634">
    <property type="term" value="C:nucleus"/>
    <property type="evidence" value="ECO:0007669"/>
    <property type="project" value="TreeGrafter"/>
</dbReference>
<evidence type="ECO:0000259" key="5">
    <source>
        <dbReference type="PROSITE" id="PS50280"/>
    </source>
</evidence>
<feature type="compositionally biased region" description="Acidic residues" evidence="4">
    <location>
        <begin position="263"/>
        <end position="277"/>
    </location>
</feature>
<dbReference type="InterPro" id="IPR001214">
    <property type="entry name" value="SET_dom"/>
</dbReference>
<sequence length="602" mass="67160">MPSPEIQSFLSWFQSHGGYIDTSAMDVVDFPASEGGRGAIALVDIPENHVVFSVPRLLLLTPRTSALPARMGVQAWRRYGLHKGWAGLILCMMWEAARGAESKWCPYFEMMPTRFDTPMFWSEDDLAELKGTSVVDKLGKEEAEKDYTDKVLPAIHSRPDLFAKEDIPTRYSIAVFHMMGTRISSRSFTLSKDDEEGEEEEDKEPGHVPAAEGQDVGNASMGSAMDVDEPAVPIPPQQQQTHAHDHENYEEDHDHDHAHGEGGEGDEDEDDEEDDTSEVAMVPLADILNARYKSENVRLFYEPDSLKMVSTRIIKAGEQIWNTYGDPPNGELLRGYGHVDYVSLPYAPGEYGNPGDVVELRADLVVQCVLDEVNGQREGEGARGKEKKLTMEDVEERIDWWLDEGGEDIFVIEHPYASLTEFASTPSSSNPNPNPDPNTDPKALLASSISPVLLAFIRLIQLTDAEWARARAKGKPPKPAVDARALRVVKEALGRRAGAYATSLDEDRRMIDGADDDDGMSLNKRHALAVRMGEKRVLEALGRGVEEALVWIEKEEMEAEAEKHKKELEDSGKKKREPPTMSRAEKRKAAKDGEDDGRKRRR</sequence>
<dbReference type="Gene3D" id="3.90.1410.10">
    <property type="entry name" value="set domain protein methyltransferase, domain 1"/>
    <property type="match status" value="2"/>
</dbReference>
<keyword evidence="7" id="KW-1185">Reference proteome</keyword>
<name>A0A409X1K3_PSICY</name>
<evidence type="ECO:0000256" key="2">
    <source>
        <dbReference type="ARBA" id="ARBA00022679"/>
    </source>
</evidence>
<dbReference type="SUPFAM" id="SSF82199">
    <property type="entry name" value="SET domain"/>
    <property type="match status" value="1"/>
</dbReference>
<dbReference type="InterPro" id="IPR015353">
    <property type="entry name" value="Rubisco_LSMT_subst-bd"/>
</dbReference>
<protein>
    <recommendedName>
        <fullName evidence="5">SET domain-containing protein</fullName>
    </recommendedName>
</protein>
<dbReference type="Pfam" id="PF09273">
    <property type="entry name" value="Rubis-subs-bind"/>
    <property type="match status" value="1"/>
</dbReference>
<feature type="region of interest" description="Disordered" evidence="4">
    <location>
        <begin position="422"/>
        <end position="442"/>
    </location>
</feature>
<comment type="caution">
    <text evidence="6">The sequence shown here is derived from an EMBL/GenBank/DDBJ whole genome shotgun (WGS) entry which is preliminary data.</text>
</comment>
<dbReference type="GO" id="GO:0016279">
    <property type="term" value="F:protein-lysine N-methyltransferase activity"/>
    <property type="evidence" value="ECO:0007669"/>
    <property type="project" value="UniProtKB-ARBA"/>
</dbReference>
<evidence type="ECO:0000313" key="7">
    <source>
        <dbReference type="Proteomes" id="UP000283269"/>
    </source>
</evidence>
<gene>
    <name evidence="6" type="ORF">CVT25_015800</name>
</gene>
<feature type="region of interest" description="Disordered" evidence="4">
    <location>
        <begin position="187"/>
        <end position="277"/>
    </location>
</feature>
<dbReference type="EMBL" id="NHYD01002844">
    <property type="protein sequence ID" value="PPQ84597.1"/>
    <property type="molecule type" value="Genomic_DNA"/>
</dbReference>
<feature type="compositionally biased region" description="Acidic residues" evidence="4">
    <location>
        <begin position="193"/>
        <end position="203"/>
    </location>
</feature>
<dbReference type="Proteomes" id="UP000283269">
    <property type="component" value="Unassembled WGS sequence"/>
</dbReference>
<dbReference type="InParanoid" id="A0A409X1K3"/>
<feature type="compositionally biased region" description="Basic and acidic residues" evidence="4">
    <location>
        <begin position="590"/>
        <end position="602"/>
    </location>
</feature>
<organism evidence="6 7">
    <name type="scientific">Psilocybe cyanescens</name>
    <dbReference type="NCBI Taxonomy" id="93625"/>
    <lineage>
        <taxon>Eukaryota</taxon>
        <taxon>Fungi</taxon>
        <taxon>Dikarya</taxon>
        <taxon>Basidiomycota</taxon>
        <taxon>Agaricomycotina</taxon>
        <taxon>Agaricomycetes</taxon>
        <taxon>Agaricomycetidae</taxon>
        <taxon>Agaricales</taxon>
        <taxon>Agaricineae</taxon>
        <taxon>Strophariaceae</taxon>
        <taxon>Psilocybe</taxon>
    </lineage>
</organism>
<dbReference type="Gene3D" id="3.90.1420.10">
    <property type="entry name" value="Rubisco LSMT, substrate-binding domain"/>
    <property type="match status" value="1"/>
</dbReference>
<dbReference type="GO" id="GO:0032259">
    <property type="term" value="P:methylation"/>
    <property type="evidence" value="ECO:0007669"/>
    <property type="project" value="UniProtKB-KW"/>
</dbReference>
<dbReference type="STRING" id="93625.A0A409X1K3"/>
<reference evidence="6 7" key="1">
    <citation type="journal article" date="2018" name="Evol. Lett.">
        <title>Horizontal gene cluster transfer increased hallucinogenic mushroom diversity.</title>
        <authorList>
            <person name="Reynolds H.T."/>
            <person name="Vijayakumar V."/>
            <person name="Gluck-Thaler E."/>
            <person name="Korotkin H.B."/>
            <person name="Matheny P.B."/>
            <person name="Slot J.C."/>
        </authorList>
    </citation>
    <scope>NUCLEOTIDE SEQUENCE [LARGE SCALE GENOMIC DNA]</scope>
    <source>
        <strain evidence="6 7">2631</strain>
    </source>
</reference>
<feature type="region of interest" description="Disordered" evidence="4">
    <location>
        <begin position="560"/>
        <end position="602"/>
    </location>
</feature>
<dbReference type="FunCoup" id="A0A409X1K3">
    <property type="interactions" value="294"/>
</dbReference>
<accession>A0A409X1K3</accession>
<keyword evidence="2" id="KW-0808">Transferase</keyword>
<feature type="compositionally biased region" description="Basic and acidic residues" evidence="4">
    <location>
        <begin position="242"/>
        <end position="262"/>
    </location>
</feature>
<evidence type="ECO:0000256" key="4">
    <source>
        <dbReference type="SAM" id="MobiDB-lite"/>
    </source>
</evidence>
<dbReference type="PANTHER" id="PTHR13271">
    <property type="entry name" value="UNCHARACTERIZED PUTATIVE METHYLTRANSFERASE"/>
    <property type="match status" value="1"/>
</dbReference>
<dbReference type="InterPro" id="IPR050600">
    <property type="entry name" value="SETD3_SETD6_MTase"/>
</dbReference>
<dbReference type="InterPro" id="IPR046341">
    <property type="entry name" value="SET_dom_sf"/>
</dbReference>
<dbReference type="SUPFAM" id="SSF81822">
    <property type="entry name" value="RuBisCo LSMT C-terminal, substrate-binding domain"/>
    <property type="match status" value="1"/>
</dbReference>
<evidence type="ECO:0000313" key="6">
    <source>
        <dbReference type="EMBL" id="PPQ84597.1"/>
    </source>
</evidence>
<evidence type="ECO:0000256" key="3">
    <source>
        <dbReference type="ARBA" id="ARBA00022691"/>
    </source>
</evidence>